<dbReference type="EMBL" id="MU790542">
    <property type="protein sequence ID" value="KAJ3999250.1"/>
    <property type="molecule type" value="Genomic_DNA"/>
</dbReference>
<keyword evidence="2" id="KW-1185">Reference proteome</keyword>
<dbReference type="SUPFAM" id="SSF57850">
    <property type="entry name" value="RING/U-box"/>
    <property type="match status" value="1"/>
</dbReference>
<evidence type="ECO:0000313" key="2">
    <source>
        <dbReference type="Proteomes" id="UP001163828"/>
    </source>
</evidence>
<reference evidence="1" key="1">
    <citation type="submission" date="2022-08" db="EMBL/GenBank/DDBJ databases">
        <authorList>
            <consortium name="DOE Joint Genome Institute"/>
            <person name="Min B."/>
            <person name="Riley R."/>
            <person name="Sierra-Patev S."/>
            <person name="Naranjo-Ortiz M."/>
            <person name="Looney B."/>
            <person name="Konkel Z."/>
            <person name="Slot J.C."/>
            <person name="Sakamoto Y."/>
            <person name="Steenwyk J.L."/>
            <person name="Rokas A."/>
            <person name="Carro J."/>
            <person name="Camarero S."/>
            <person name="Ferreira P."/>
            <person name="Molpeceres G."/>
            <person name="Ruiz-Duenas F.J."/>
            <person name="Serrano A."/>
            <person name="Henrissat B."/>
            <person name="Drula E."/>
            <person name="Hughes K.W."/>
            <person name="Mata J.L."/>
            <person name="Ishikawa N.K."/>
            <person name="Vargas-Isla R."/>
            <person name="Ushijima S."/>
            <person name="Smith C.A."/>
            <person name="Ahrendt S."/>
            <person name="Andreopoulos W."/>
            <person name="He G."/>
            <person name="Labutti K."/>
            <person name="Lipzen A."/>
            <person name="Ng V."/>
            <person name="Sandor L."/>
            <person name="Barry K."/>
            <person name="Martinez A.T."/>
            <person name="Xiao Y."/>
            <person name="Gibbons J.G."/>
            <person name="Terashima K."/>
            <person name="Hibbett D.S."/>
            <person name="Grigoriev I.V."/>
        </authorList>
    </citation>
    <scope>NUCLEOTIDE SEQUENCE</scope>
    <source>
        <strain evidence="1">TFB10827</strain>
    </source>
</reference>
<dbReference type="Gene3D" id="3.30.40.10">
    <property type="entry name" value="Zinc/RING finger domain, C3HC4 (zinc finger)"/>
    <property type="match status" value="1"/>
</dbReference>
<accession>A0ABQ8QLH0</accession>
<organism evidence="1 2">
    <name type="scientific">Lentinula boryana</name>
    <dbReference type="NCBI Taxonomy" id="40481"/>
    <lineage>
        <taxon>Eukaryota</taxon>
        <taxon>Fungi</taxon>
        <taxon>Dikarya</taxon>
        <taxon>Basidiomycota</taxon>
        <taxon>Agaricomycotina</taxon>
        <taxon>Agaricomycetes</taxon>
        <taxon>Agaricomycetidae</taxon>
        <taxon>Agaricales</taxon>
        <taxon>Marasmiineae</taxon>
        <taxon>Omphalotaceae</taxon>
        <taxon>Lentinula</taxon>
    </lineage>
</organism>
<protein>
    <recommendedName>
        <fullName evidence="3">RING-type domain-containing protein</fullName>
    </recommendedName>
</protein>
<evidence type="ECO:0008006" key="3">
    <source>
        <dbReference type="Google" id="ProtNLM"/>
    </source>
</evidence>
<evidence type="ECO:0000313" key="1">
    <source>
        <dbReference type="EMBL" id="KAJ3999250.1"/>
    </source>
</evidence>
<name>A0ABQ8QLH0_9AGAR</name>
<gene>
    <name evidence="1" type="ORF">F5050DRAFT_1709873</name>
</gene>
<dbReference type="Proteomes" id="UP001163828">
    <property type="component" value="Unassembled WGS sequence"/>
</dbReference>
<proteinExistence type="predicted"/>
<comment type="caution">
    <text evidence="1">The sequence shown here is derived from an EMBL/GenBank/DDBJ whole genome shotgun (WGS) entry which is preliminary data.</text>
</comment>
<sequence>MARSSTIEQPHFTMVLRSQVKGVQPPQPGFSFASPHKQITFIQKRTSRIPPVRRPPIRARVRTSYKACYEELKWVIDPFLTCHACKRRVSQPLIPICGDTICATCVRKNRIQALKDAFLTRCGHCNKFWPDAPAPGALHEALVNTFEENEGVRGERPAKLTEEFFWPADY</sequence>
<dbReference type="InterPro" id="IPR013083">
    <property type="entry name" value="Znf_RING/FYVE/PHD"/>
</dbReference>